<comment type="caution">
    <text evidence="1">The sequence shown here is derived from an EMBL/GenBank/DDBJ whole genome shotgun (WGS) entry which is preliminary data.</text>
</comment>
<evidence type="ECO:0000313" key="2">
    <source>
        <dbReference type="Proteomes" id="UP001558652"/>
    </source>
</evidence>
<reference evidence="1 2" key="1">
    <citation type="submission" date="2024-07" db="EMBL/GenBank/DDBJ databases">
        <title>Chromosome-level genome assembly of the water stick insect Ranatra chinensis (Heteroptera: Nepidae).</title>
        <authorList>
            <person name="Liu X."/>
        </authorList>
    </citation>
    <scope>NUCLEOTIDE SEQUENCE [LARGE SCALE GENOMIC DNA]</scope>
    <source>
        <strain evidence="1">Cailab_2021Rc</strain>
        <tissue evidence="1">Muscle</tissue>
    </source>
</reference>
<protein>
    <submittedName>
        <fullName evidence="1">Uncharacterized protein</fullName>
    </submittedName>
</protein>
<dbReference type="Proteomes" id="UP001558652">
    <property type="component" value="Unassembled WGS sequence"/>
</dbReference>
<dbReference type="AlphaFoldDB" id="A0ABD0YPZ4"/>
<dbReference type="EMBL" id="JBFDAA010000012">
    <property type="protein sequence ID" value="KAL1123223.1"/>
    <property type="molecule type" value="Genomic_DNA"/>
</dbReference>
<keyword evidence="2" id="KW-1185">Reference proteome</keyword>
<name>A0ABD0YPZ4_9HEMI</name>
<dbReference type="CDD" id="cd19817">
    <property type="entry name" value="Bbox1_ANCHR-like"/>
    <property type="match status" value="1"/>
</dbReference>
<evidence type="ECO:0000313" key="1">
    <source>
        <dbReference type="EMBL" id="KAL1123223.1"/>
    </source>
</evidence>
<dbReference type="Pfam" id="PF22586">
    <property type="entry name" value="ANCHR-like_BBOX"/>
    <property type="match status" value="1"/>
</dbReference>
<organism evidence="1 2">
    <name type="scientific">Ranatra chinensis</name>
    <dbReference type="NCBI Taxonomy" id="642074"/>
    <lineage>
        <taxon>Eukaryota</taxon>
        <taxon>Metazoa</taxon>
        <taxon>Ecdysozoa</taxon>
        <taxon>Arthropoda</taxon>
        <taxon>Hexapoda</taxon>
        <taxon>Insecta</taxon>
        <taxon>Pterygota</taxon>
        <taxon>Neoptera</taxon>
        <taxon>Paraneoptera</taxon>
        <taxon>Hemiptera</taxon>
        <taxon>Heteroptera</taxon>
        <taxon>Panheteroptera</taxon>
        <taxon>Nepomorpha</taxon>
        <taxon>Nepidae</taxon>
        <taxon>Ranatrinae</taxon>
        <taxon>Ranatra</taxon>
    </lineage>
</organism>
<dbReference type="SUPFAM" id="SSF57845">
    <property type="entry name" value="B-box zinc-binding domain"/>
    <property type="match status" value="1"/>
</dbReference>
<dbReference type="PANTHER" id="PTHR46603">
    <property type="entry name" value="ABSCISSION/NOCUT CHECKPOINT REGULATOR"/>
    <property type="match status" value="1"/>
</dbReference>
<proteinExistence type="predicted"/>
<dbReference type="PANTHER" id="PTHR46603:SF1">
    <property type="entry name" value="ABSCISSION_NOCUT CHECKPOINT REGULATOR"/>
    <property type="match status" value="1"/>
</dbReference>
<gene>
    <name evidence="1" type="ORF">AAG570_002310</name>
</gene>
<accession>A0ABD0YPZ4</accession>
<dbReference type="InterPro" id="IPR044553">
    <property type="entry name" value="Bbox1_ANCHR"/>
</dbReference>
<sequence length="173" mass="19314">MSSVDDLIAQRLKKLKNEPEISSSAVGATGGLARVPRKTDAECIDELLEKMSSEVQLDSAGESRSVDVDSEIQARLERLKDWTRKLQPSPTKPALRDVVDQVMADVAVIEISEPDTPPSGQEDDADELPWCVICNEDAALRCLGCSRDLYCQRCFKEFHDEEDEMHLSEAYKN</sequence>